<comment type="caution">
    <text evidence="1">The sequence shown here is derived from an EMBL/GenBank/DDBJ whole genome shotgun (WGS) entry which is preliminary data.</text>
</comment>
<dbReference type="RefSeq" id="WP_307260929.1">
    <property type="nucleotide sequence ID" value="NZ_JAUSVL010000001.1"/>
</dbReference>
<evidence type="ECO:0008006" key="3">
    <source>
        <dbReference type="Google" id="ProtNLM"/>
    </source>
</evidence>
<name>A0AAE4AP19_9BACT</name>
<accession>A0AAE4AP19</accession>
<evidence type="ECO:0000313" key="1">
    <source>
        <dbReference type="EMBL" id="MDQ0289498.1"/>
    </source>
</evidence>
<dbReference type="EMBL" id="JAUSVL010000001">
    <property type="protein sequence ID" value="MDQ0289498.1"/>
    <property type="molecule type" value="Genomic_DNA"/>
</dbReference>
<gene>
    <name evidence="1" type="ORF">J3R75_001605</name>
</gene>
<reference evidence="1" key="1">
    <citation type="submission" date="2023-07" db="EMBL/GenBank/DDBJ databases">
        <title>Genomic Encyclopedia of Type Strains, Phase IV (KMG-IV): sequencing the most valuable type-strain genomes for metagenomic binning, comparative biology and taxonomic classification.</title>
        <authorList>
            <person name="Goeker M."/>
        </authorList>
    </citation>
    <scope>NUCLEOTIDE SEQUENCE</scope>
    <source>
        <strain evidence="1">DSM 24202</strain>
    </source>
</reference>
<dbReference type="Pfam" id="PF08843">
    <property type="entry name" value="AbiEii"/>
    <property type="match status" value="1"/>
</dbReference>
<evidence type="ECO:0000313" key="2">
    <source>
        <dbReference type="Proteomes" id="UP001238163"/>
    </source>
</evidence>
<protein>
    <recommendedName>
        <fullName evidence="3">Nucleotidyl transferase AbiEii/AbiGii toxin family protein</fullName>
    </recommendedName>
</protein>
<keyword evidence="2" id="KW-1185">Reference proteome</keyword>
<dbReference type="Proteomes" id="UP001238163">
    <property type="component" value="Unassembled WGS sequence"/>
</dbReference>
<sequence length="288" mass="32681">MSKEDTSKSVHQRLLNIRDTTGEQFNHLLMRYGLERLLYRIQAAGHAETFVLKGAMLFALWHDVPGRPTRDIDLLGFGDLTHDRLRAIFADACAVEVQDDGLRFDADSIQTDDIRDDQEYHGVRVRLLGFLGRARLAIQIDVGFGDALTPEPQQIDYPAILDFPAPRLRAYHPATVVAEKLNATVVLGALNSRMKDFYDMHVILTHMGIDDDLLRAAIRGTFERRNVPLPEELPVAFTPEFIEDGIKETQWRAFLRRSGLESFGLDLVTVLADLKKRLWPLLSAAKHR</sequence>
<proteinExistence type="predicted"/>
<organism evidence="1 2">
    <name type="scientific">Oligosphaera ethanolica</name>
    <dbReference type="NCBI Taxonomy" id="760260"/>
    <lineage>
        <taxon>Bacteria</taxon>
        <taxon>Pseudomonadati</taxon>
        <taxon>Lentisphaerota</taxon>
        <taxon>Oligosphaeria</taxon>
        <taxon>Oligosphaerales</taxon>
        <taxon>Oligosphaeraceae</taxon>
        <taxon>Oligosphaera</taxon>
    </lineage>
</organism>
<dbReference type="AlphaFoldDB" id="A0AAE4AP19"/>
<dbReference type="InterPro" id="IPR014942">
    <property type="entry name" value="AbiEii"/>
</dbReference>